<keyword evidence="1" id="KW-1133">Transmembrane helix</keyword>
<dbReference type="Pfam" id="PF10604">
    <property type="entry name" value="Polyketide_cyc2"/>
    <property type="match status" value="1"/>
</dbReference>
<evidence type="ECO:0000256" key="1">
    <source>
        <dbReference type="SAM" id="Phobius"/>
    </source>
</evidence>
<keyword evidence="3" id="KW-1185">Reference proteome</keyword>
<dbReference type="OrthoDB" id="191189at2"/>
<reference evidence="2 3" key="1">
    <citation type="submission" date="2016-11" db="EMBL/GenBank/DDBJ databases">
        <authorList>
            <person name="Jaros S."/>
            <person name="Januszkiewicz K."/>
            <person name="Wedrychowicz H."/>
        </authorList>
    </citation>
    <scope>NUCLEOTIDE SEQUENCE [LARGE SCALE GENOMIC DNA]</scope>
    <source>
        <strain evidence="2 3">DSM 45627</strain>
    </source>
</reference>
<feature type="transmembrane region" description="Helical" evidence="1">
    <location>
        <begin position="112"/>
        <end position="133"/>
    </location>
</feature>
<protein>
    <submittedName>
        <fullName evidence="2">Ribosome association toxin PasT (RatA) of the RatAB toxin-antitoxin module</fullName>
    </submittedName>
</protein>
<accession>A0A1M5PC19</accession>
<evidence type="ECO:0000313" key="3">
    <source>
        <dbReference type="Proteomes" id="UP000186132"/>
    </source>
</evidence>
<dbReference type="InterPro" id="IPR019587">
    <property type="entry name" value="Polyketide_cyclase/dehydratase"/>
</dbReference>
<dbReference type="RefSeq" id="WP_073391273.1">
    <property type="nucleotide sequence ID" value="NZ_FQVU01000004.1"/>
</dbReference>
<dbReference type="AlphaFoldDB" id="A0A1M5PC19"/>
<dbReference type="Proteomes" id="UP000186132">
    <property type="component" value="Unassembled WGS sequence"/>
</dbReference>
<dbReference type="Gene3D" id="3.30.530.20">
    <property type="match status" value="1"/>
</dbReference>
<gene>
    <name evidence="2" type="ORF">SAMN05443575_3038</name>
</gene>
<dbReference type="EMBL" id="FQVU01000004">
    <property type="protein sequence ID" value="SHG99257.1"/>
    <property type="molecule type" value="Genomic_DNA"/>
</dbReference>
<dbReference type="SUPFAM" id="SSF55961">
    <property type="entry name" value="Bet v1-like"/>
    <property type="match status" value="1"/>
</dbReference>
<name>A0A1M5PC19_9ACTN</name>
<sequence length="146" mass="15823">MGSWTTSVLVPGPREEVFALFADRENYRALVPPVGARLVRPGRDRRQGEGAVHRVGLGPLGLREQIVALEPGRSFTYRAVTPLPVRHYIGVVDFHDDPRGGTRVDYTLDVEAVVPVPGPLLAVVVAGLAGGLARGATRELRRRTRG</sequence>
<evidence type="ECO:0000313" key="2">
    <source>
        <dbReference type="EMBL" id="SHG99257.1"/>
    </source>
</evidence>
<dbReference type="CDD" id="cd07821">
    <property type="entry name" value="PYR_PYL_RCAR_like"/>
    <property type="match status" value="1"/>
</dbReference>
<proteinExistence type="predicted"/>
<keyword evidence="1" id="KW-0812">Transmembrane</keyword>
<dbReference type="InterPro" id="IPR023393">
    <property type="entry name" value="START-like_dom_sf"/>
</dbReference>
<dbReference type="STRING" id="1206085.SAMN05443575_3038"/>
<organism evidence="2 3">
    <name type="scientific">Jatrophihabitans endophyticus</name>
    <dbReference type="NCBI Taxonomy" id="1206085"/>
    <lineage>
        <taxon>Bacteria</taxon>
        <taxon>Bacillati</taxon>
        <taxon>Actinomycetota</taxon>
        <taxon>Actinomycetes</taxon>
        <taxon>Jatrophihabitantales</taxon>
        <taxon>Jatrophihabitantaceae</taxon>
        <taxon>Jatrophihabitans</taxon>
    </lineage>
</organism>
<keyword evidence="1" id="KW-0472">Membrane</keyword>